<organism evidence="1">
    <name type="scientific">Manihot esculenta</name>
    <name type="common">Cassava</name>
    <name type="synonym">Jatropha manihot</name>
    <dbReference type="NCBI Taxonomy" id="3983"/>
    <lineage>
        <taxon>Eukaryota</taxon>
        <taxon>Viridiplantae</taxon>
        <taxon>Streptophyta</taxon>
        <taxon>Embryophyta</taxon>
        <taxon>Tracheophyta</taxon>
        <taxon>Spermatophyta</taxon>
        <taxon>Magnoliopsida</taxon>
        <taxon>eudicotyledons</taxon>
        <taxon>Gunneridae</taxon>
        <taxon>Pentapetalae</taxon>
        <taxon>rosids</taxon>
        <taxon>fabids</taxon>
        <taxon>Malpighiales</taxon>
        <taxon>Euphorbiaceae</taxon>
        <taxon>Crotonoideae</taxon>
        <taxon>Manihoteae</taxon>
        <taxon>Manihot</taxon>
    </lineage>
</organism>
<sequence>MMLCTGLNNFFQSHLNTTTHTICLNSASHTHCRLLLSMCCRVITWFPSINTSYLYNGTFFHNSTSFSPCNERLRGF</sequence>
<dbReference type="AlphaFoldDB" id="A0A2C9VGQ2"/>
<evidence type="ECO:0000313" key="1">
    <source>
        <dbReference type="EMBL" id="OAY44540.1"/>
    </source>
</evidence>
<dbReference type="EMBL" id="CM004394">
    <property type="protein sequence ID" value="OAY44540.1"/>
    <property type="molecule type" value="Genomic_DNA"/>
</dbReference>
<gene>
    <name evidence="1" type="ORF">MANES_08G159100</name>
</gene>
<name>A0A2C9VGQ2_MANES</name>
<reference evidence="1" key="1">
    <citation type="submission" date="2016-02" db="EMBL/GenBank/DDBJ databases">
        <title>WGS assembly of Manihot esculenta.</title>
        <authorList>
            <person name="Bredeson J.V."/>
            <person name="Prochnik S.E."/>
            <person name="Lyons J.B."/>
            <person name="Schmutz J."/>
            <person name="Grimwood J."/>
            <person name="Vrebalov J."/>
            <person name="Bart R.S."/>
            <person name="Amuge T."/>
            <person name="Ferguson M.E."/>
            <person name="Green R."/>
            <person name="Putnam N."/>
            <person name="Stites J."/>
            <person name="Rounsley S."/>
            <person name="Rokhsar D.S."/>
        </authorList>
    </citation>
    <scope>NUCLEOTIDE SEQUENCE [LARGE SCALE GENOMIC DNA]</scope>
    <source>
        <tissue evidence="1">Leaf</tissue>
    </source>
</reference>
<proteinExistence type="predicted"/>
<accession>A0A2C9VGQ2</accession>
<protein>
    <submittedName>
        <fullName evidence="1">Uncharacterized protein</fullName>
    </submittedName>
</protein>